<dbReference type="InterPro" id="IPR058921">
    <property type="entry name" value="PAP/OAS1-rel"/>
</dbReference>
<evidence type="ECO:0000256" key="1">
    <source>
        <dbReference type="SAM" id="MobiDB-lite"/>
    </source>
</evidence>
<dbReference type="SUPFAM" id="SSF81631">
    <property type="entry name" value="PAP/OAS1 substrate-binding domain"/>
    <property type="match status" value="1"/>
</dbReference>
<organism evidence="4 5">
    <name type="scientific">Thlaspi arvense</name>
    <name type="common">Field penny-cress</name>
    <dbReference type="NCBI Taxonomy" id="13288"/>
    <lineage>
        <taxon>Eukaryota</taxon>
        <taxon>Viridiplantae</taxon>
        <taxon>Streptophyta</taxon>
        <taxon>Embryophyta</taxon>
        <taxon>Tracheophyta</taxon>
        <taxon>Spermatophyta</taxon>
        <taxon>Magnoliopsida</taxon>
        <taxon>eudicotyledons</taxon>
        <taxon>Gunneridae</taxon>
        <taxon>Pentapetalae</taxon>
        <taxon>rosids</taxon>
        <taxon>malvids</taxon>
        <taxon>Brassicales</taxon>
        <taxon>Brassicaceae</taxon>
        <taxon>Thlaspideae</taxon>
        <taxon>Thlaspi</taxon>
    </lineage>
</organism>
<sequence>FDNYKGKSSFSAREVLDELIVVVQMAGLRVLVSSSSSSSSSSLSPPAMPIPGEAWMIGEDRVLEILDAIQPVYISDRSRNEIIKYLQNLVKDRLGVEVFFFGSVPLKTYLPDGDIDLTILTPHEMEDDLATALRSVLEAEVGVSSDFSVTNVQYIPAQVKIIKCNVRNISVDISFNQMAGLSALCFLEHVDHIFGRDHLFKRSIVLIKAWCYYESRILGANTGLISTYALAILVLHIMNISKSSVSGPLAVLFKFLEYYASFDWNNYCVTVHGQVPISSLPDITGKDAETRRHFSLLFPLNGNFTFFLLSHVILPGTGDQEVVLNEKKPATHKARFYTWSSTAETHSYTTWRNHGLETGERNGKGQRLDVEEPVVAFGTGRSELSKLRGDYERYFKCLIYAKCFHGEAQLWIPQGKDSKHWDIVRWFMATQKNVCYWTTMNGSTCVQNVRKSRGTGTYIPEMSQQSYTDRFSSKPSTSNSSPSTSQAQPSKKNP</sequence>
<accession>A0AAU9SA61</accession>
<evidence type="ECO:0000259" key="3">
    <source>
        <dbReference type="Pfam" id="PF26180"/>
    </source>
</evidence>
<keyword evidence="5" id="KW-1185">Reference proteome</keyword>
<dbReference type="CDD" id="cd05402">
    <property type="entry name" value="NT_PAP_TUTase"/>
    <property type="match status" value="1"/>
</dbReference>
<dbReference type="InterPro" id="IPR043519">
    <property type="entry name" value="NT_sf"/>
</dbReference>
<feature type="region of interest" description="Disordered" evidence="1">
    <location>
        <begin position="456"/>
        <end position="494"/>
    </location>
</feature>
<dbReference type="PANTHER" id="PTHR45979:SF20">
    <property type="entry name" value="NUCLEOTIDYLTRANSFERASE FAMILY PROTEIN"/>
    <property type="match status" value="1"/>
</dbReference>
<reference evidence="4 5" key="1">
    <citation type="submission" date="2022-03" db="EMBL/GenBank/DDBJ databases">
        <authorList>
            <person name="Nunn A."/>
            <person name="Chopra R."/>
            <person name="Nunn A."/>
            <person name="Contreras Garrido A."/>
        </authorList>
    </citation>
    <scope>NUCLEOTIDE SEQUENCE [LARGE SCALE GENOMIC DNA]</scope>
</reference>
<dbReference type="Proteomes" id="UP000836841">
    <property type="component" value="Chromosome 4"/>
</dbReference>
<proteinExistence type="predicted"/>
<evidence type="ECO:0000259" key="2">
    <source>
        <dbReference type="Pfam" id="PF22600"/>
    </source>
</evidence>
<dbReference type="Gene3D" id="3.30.460.10">
    <property type="entry name" value="Beta Polymerase, domain 2"/>
    <property type="match status" value="1"/>
</dbReference>
<dbReference type="PANTHER" id="PTHR45979">
    <property type="entry name" value="PAP/OAS1 SUBSTRATE-BINDING DOMAIN SUPERFAMILY"/>
    <property type="match status" value="1"/>
</dbReference>
<dbReference type="AlphaFoldDB" id="A0AAU9SA61"/>
<dbReference type="EMBL" id="OU466860">
    <property type="protein sequence ID" value="CAH2058611.1"/>
    <property type="molecule type" value="Genomic_DNA"/>
</dbReference>
<evidence type="ECO:0000313" key="5">
    <source>
        <dbReference type="Proteomes" id="UP000836841"/>
    </source>
</evidence>
<gene>
    <name evidence="4" type="ORF">TAV2_LOCUS13926</name>
</gene>
<dbReference type="Pfam" id="PF26180">
    <property type="entry name" value="PAP-OAS1"/>
    <property type="match status" value="1"/>
</dbReference>
<feature type="non-terminal residue" evidence="4">
    <location>
        <position position="494"/>
    </location>
</feature>
<name>A0AAU9SA61_THLAR</name>
<feature type="domain" description="Poly(A) RNA polymerase mitochondrial-like central palm" evidence="2">
    <location>
        <begin position="62"/>
        <end position="183"/>
    </location>
</feature>
<dbReference type="Gene3D" id="1.10.1410.10">
    <property type="match status" value="1"/>
</dbReference>
<dbReference type="SUPFAM" id="SSF81301">
    <property type="entry name" value="Nucleotidyltransferase"/>
    <property type="match status" value="1"/>
</dbReference>
<dbReference type="InterPro" id="IPR054708">
    <property type="entry name" value="MTPAP-like_central"/>
</dbReference>
<dbReference type="InterPro" id="IPR058920">
    <property type="entry name" value="PAP-OAS1-bd-rel"/>
</dbReference>
<protein>
    <recommendedName>
        <fullName evidence="6">Polymerase nucleotidyl transferase domain-containing protein</fullName>
    </recommendedName>
</protein>
<evidence type="ECO:0000313" key="4">
    <source>
        <dbReference type="EMBL" id="CAH2058611.1"/>
    </source>
</evidence>
<feature type="domain" description="PAP/OAS1 substrate-binding-related" evidence="3">
    <location>
        <begin position="195"/>
        <end position="293"/>
    </location>
</feature>
<feature type="compositionally biased region" description="Low complexity" evidence="1">
    <location>
        <begin position="473"/>
        <end position="494"/>
    </location>
</feature>
<dbReference type="Pfam" id="PF22600">
    <property type="entry name" value="MTPAP-like_central"/>
    <property type="match status" value="1"/>
</dbReference>
<evidence type="ECO:0008006" key="6">
    <source>
        <dbReference type="Google" id="ProtNLM"/>
    </source>
</evidence>